<dbReference type="EMBL" id="LANX01000001">
    <property type="protein sequence ID" value="KJV69242.1"/>
    <property type="molecule type" value="Genomic_DNA"/>
</dbReference>
<dbReference type="Pfam" id="PF02470">
    <property type="entry name" value="MlaD"/>
    <property type="match status" value="1"/>
</dbReference>
<evidence type="ECO:0000259" key="2">
    <source>
        <dbReference type="Pfam" id="PF02470"/>
    </source>
</evidence>
<dbReference type="InterPro" id="IPR052336">
    <property type="entry name" value="MlaD_Phospholipid_Transporter"/>
</dbReference>
<dbReference type="Proteomes" id="UP000033562">
    <property type="component" value="Unassembled WGS sequence"/>
</dbReference>
<organism evidence="3 4">
    <name type="scientific">Candidatus Neoehrlichia procyonis str. RAC413</name>
    <dbReference type="NCBI Taxonomy" id="1359163"/>
    <lineage>
        <taxon>Bacteria</taxon>
        <taxon>Pseudomonadati</taxon>
        <taxon>Pseudomonadota</taxon>
        <taxon>Alphaproteobacteria</taxon>
        <taxon>Rickettsiales</taxon>
        <taxon>Anaplasmataceae</taxon>
        <taxon>Candidatus Neoehrlichia</taxon>
    </lineage>
</organism>
<keyword evidence="1" id="KW-1133">Transmembrane helix</keyword>
<evidence type="ECO:0000256" key="1">
    <source>
        <dbReference type="SAM" id="Phobius"/>
    </source>
</evidence>
<dbReference type="InterPro" id="IPR003399">
    <property type="entry name" value="Mce/MlaD"/>
</dbReference>
<gene>
    <name evidence="3" type="ORF">NLO413_0624</name>
</gene>
<feature type="transmembrane region" description="Helical" evidence="1">
    <location>
        <begin position="6"/>
        <end position="27"/>
    </location>
</feature>
<protein>
    <submittedName>
        <fullName evidence="3">Mce related family protein</fullName>
    </submittedName>
</protein>
<evidence type="ECO:0000313" key="4">
    <source>
        <dbReference type="Proteomes" id="UP000033562"/>
    </source>
</evidence>
<comment type="caution">
    <text evidence="3">The sequence shown here is derived from an EMBL/GenBank/DDBJ whole genome shotgun (WGS) entry which is preliminary data.</text>
</comment>
<dbReference type="PANTHER" id="PTHR33371">
    <property type="entry name" value="INTERMEMBRANE PHOSPHOLIPID TRANSPORT SYSTEM BINDING PROTEIN MLAD-RELATED"/>
    <property type="match status" value="1"/>
</dbReference>
<evidence type="ECO:0000313" key="3">
    <source>
        <dbReference type="EMBL" id="KJV69242.1"/>
    </source>
</evidence>
<proteinExistence type="predicted"/>
<dbReference type="AlphaFoldDB" id="A0A0F3NNG4"/>
<keyword evidence="1" id="KW-0472">Membrane</keyword>
<keyword evidence="4" id="KW-1185">Reference proteome</keyword>
<reference evidence="3 4" key="1">
    <citation type="submission" date="2015-02" db="EMBL/GenBank/DDBJ databases">
        <title>Genome Sequencing of Rickettsiales.</title>
        <authorList>
            <person name="Daugherty S.C."/>
            <person name="Su Q."/>
            <person name="Abolude K."/>
            <person name="Beier-Sexton M."/>
            <person name="Carlyon J.A."/>
            <person name="Carter R."/>
            <person name="Day N.P."/>
            <person name="Dumler S.J."/>
            <person name="Dyachenko V."/>
            <person name="Godinez A."/>
            <person name="Kurtti T.J."/>
            <person name="Lichay M."/>
            <person name="Mullins K.E."/>
            <person name="Ott S."/>
            <person name="Pappas-Brown V."/>
            <person name="Paris D.H."/>
            <person name="Patel P."/>
            <person name="Richards A.L."/>
            <person name="Sadzewicz L."/>
            <person name="Sears K."/>
            <person name="Seidman D."/>
            <person name="Sengamalay N."/>
            <person name="Stenos J."/>
            <person name="Tallon L.J."/>
            <person name="Vincent G."/>
            <person name="Fraser C.M."/>
            <person name="Munderloh U."/>
            <person name="Dunning-Hotopp J.C."/>
        </authorList>
    </citation>
    <scope>NUCLEOTIDE SEQUENCE [LARGE SCALE GENOMIC DNA]</scope>
    <source>
        <strain evidence="3 4">RAC413</strain>
    </source>
</reference>
<name>A0A0F3NNG4_9RICK</name>
<dbReference type="PANTHER" id="PTHR33371:SF4">
    <property type="entry name" value="INTERMEMBRANE PHOSPHOLIPID TRANSPORT SYSTEM BINDING PROTEIN MLAD"/>
    <property type="match status" value="1"/>
</dbReference>
<dbReference type="RefSeq" id="WP_045808997.1">
    <property type="nucleotide sequence ID" value="NZ_LANX01000001.1"/>
</dbReference>
<feature type="domain" description="Mce/MlaD" evidence="2">
    <location>
        <begin position="40"/>
        <end position="116"/>
    </location>
</feature>
<dbReference type="STRING" id="1359163.NLO413_0624"/>
<accession>A0A0F3NNG4</accession>
<sequence>MYKSNLIEILAGFAVSIIAIVIGIFAFNTLPLKSKIRNNCYTIKASFANANGISTENDVKLSGIKIGTVASLYLQKDYSLIVEMCIQKNISLPIDSSASIAYENLLGKKYIDIIPGSSDNVILNGSFIHNTNAGLDINIILEKLITLALK</sequence>
<keyword evidence="1" id="KW-0812">Transmembrane</keyword>
<dbReference type="OrthoDB" id="7164001at2"/>